<dbReference type="SUPFAM" id="SSF82185">
    <property type="entry name" value="Histone H3 K4-specific methyltransferase SET7/9 N-terminal domain"/>
    <property type="match status" value="4"/>
</dbReference>
<dbReference type="OrthoDB" id="7342920at2"/>
<dbReference type="Gene3D" id="3.90.930.1">
    <property type="match status" value="2"/>
</dbReference>
<protein>
    <recommendedName>
        <fullName evidence="3">Toxin-antitoxin system YwqK family antitoxin</fullName>
    </recommendedName>
</protein>
<dbReference type="AlphaFoldDB" id="A0A4Q4KM40"/>
<dbReference type="PANTHER" id="PTHR33706:SF1">
    <property type="entry name" value="TPR REPEAT PROTEIN"/>
    <property type="match status" value="1"/>
</dbReference>
<dbReference type="PANTHER" id="PTHR33706">
    <property type="entry name" value="MORN VARIANT REPEAT PROTEIN"/>
    <property type="match status" value="1"/>
</dbReference>
<name>A0A4Q4KM40_9FLAO</name>
<dbReference type="InterPro" id="IPR011652">
    <property type="entry name" value="MORN_2"/>
</dbReference>
<organism evidence="1 2">
    <name type="scientific">Brumimicrobium glaciale</name>
    <dbReference type="NCBI Taxonomy" id="200475"/>
    <lineage>
        <taxon>Bacteria</taxon>
        <taxon>Pseudomonadati</taxon>
        <taxon>Bacteroidota</taxon>
        <taxon>Flavobacteriia</taxon>
        <taxon>Flavobacteriales</taxon>
        <taxon>Crocinitomicaceae</taxon>
        <taxon>Brumimicrobium</taxon>
    </lineage>
</organism>
<dbReference type="Gene3D" id="2.20.110.10">
    <property type="entry name" value="Histone H3 K4-specific methyltransferase SET7/9 N-terminal domain"/>
    <property type="match status" value="3"/>
</dbReference>
<gene>
    <name evidence="1" type="ORF">ERX46_08745</name>
</gene>
<dbReference type="Proteomes" id="UP000293952">
    <property type="component" value="Unassembled WGS sequence"/>
</dbReference>
<comment type="caution">
    <text evidence="1">The sequence shown here is derived from an EMBL/GenBank/DDBJ whole genome shotgun (WGS) entry which is preliminary data.</text>
</comment>
<sequence>MMYKTILLFLFVFLFFNGYSQTRKERNLSKRQTFYYDPATRVQVESHGYYYSDDLGETTERHGKWSFFNREGTLVEERHYDRNKLNGEVIKYYGKEKTQSIGYFYQDEQDSIFIDFSLTGDTTQVGYFNLGEPTGKWRYFYTDGALKMVEEIIDETSYVWQFYGADTAHTQSITDGNGSMATYFGNGRLESWYNYKDGLRHGVFEEASVNGYYLMKGSFIDNKPEGKWEYYYYTGDLEKISHYKNGKLEGSYIYYFDNGQVNVEGEFSEGEKTGEWFWYTNSGVIDMKGSFKNGLQNGSWIYNFPSGELSYRAKYKAGKKDGKWTYNYRNGKKFKVGHFENDLKNGSWTTWYEDGTLLMEGDYKDDLEEGTWKNYWENGQLKNQSDFSKGKLNGEWLSFFNDGKPLSKGFYDHGQKSGEWITFFRNGMPKDVENFKVVEKKSKVKYGPTKDRVVRISVPHGKSIEYSQKDYSKTQEGKYKNGEKHGTWTVYHPGGVLPAVISNYKNGELHGKMKNYEFRGNRIISEAEYKNGVKDGKVKIYDENGKVVKEQTFKNGIQVIEGSKSGTSFAPLR</sequence>
<evidence type="ECO:0000313" key="1">
    <source>
        <dbReference type="EMBL" id="RYM34040.1"/>
    </source>
</evidence>
<dbReference type="RefSeq" id="WP_130093481.1">
    <property type="nucleotide sequence ID" value="NZ_SETE01000003.1"/>
</dbReference>
<dbReference type="Pfam" id="PF07661">
    <property type="entry name" value="MORN_2"/>
    <property type="match status" value="8"/>
</dbReference>
<proteinExistence type="predicted"/>
<dbReference type="EMBL" id="SETE01000003">
    <property type="protein sequence ID" value="RYM34040.1"/>
    <property type="molecule type" value="Genomic_DNA"/>
</dbReference>
<evidence type="ECO:0008006" key="3">
    <source>
        <dbReference type="Google" id="ProtNLM"/>
    </source>
</evidence>
<evidence type="ECO:0000313" key="2">
    <source>
        <dbReference type="Proteomes" id="UP000293952"/>
    </source>
</evidence>
<accession>A0A4Q4KM40</accession>
<keyword evidence="2" id="KW-1185">Reference proteome</keyword>
<reference evidence="1 2" key="1">
    <citation type="submission" date="2019-02" db="EMBL/GenBank/DDBJ databases">
        <title>Genome sequence of the sea-ice species Brumimicrobium glaciale.</title>
        <authorList>
            <person name="Bowman J.P."/>
        </authorList>
    </citation>
    <scope>NUCLEOTIDE SEQUENCE [LARGE SCALE GENOMIC DNA]</scope>
    <source>
        <strain evidence="1 2">IC156</strain>
    </source>
</reference>